<evidence type="ECO:0000313" key="1">
    <source>
        <dbReference type="EMBL" id="SFO00655.1"/>
    </source>
</evidence>
<dbReference type="Proteomes" id="UP000199137">
    <property type="component" value="Unassembled WGS sequence"/>
</dbReference>
<dbReference type="OrthoDB" id="3212317at2"/>
<evidence type="ECO:0000313" key="2">
    <source>
        <dbReference type="Proteomes" id="UP000199137"/>
    </source>
</evidence>
<accession>A0A1I5DN03</accession>
<dbReference type="EMBL" id="FOWC01000001">
    <property type="protein sequence ID" value="SFO00655.1"/>
    <property type="molecule type" value="Genomic_DNA"/>
</dbReference>
<dbReference type="RefSeq" id="WP_093571946.1">
    <property type="nucleotide sequence ID" value="NZ_FOWC01000001.1"/>
</dbReference>
<protein>
    <submittedName>
        <fullName evidence="1">Putative sensory transduction regulator</fullName>
    </submittedName>
</protein>
<reference evidence="1 2" key="1">
    <citation type="submission" date="2016-10" db="EMBL/GenBank/DDBJ databases">
        <authorList>
            <person name="de Groot N.N."/>
        </authorList>
    </citation>
    <scope>NUCLEOTIDE SEQUENCE [LARGE SCALE GENOMIC DNA]</scope>
    <source>
        <strain evidence="1 2">DSM 44637</strain>
    </source>
</reference>
<name>A0A1I5DN03_9PSEU</name>
<organism evidence="1 2">
    <name type="scientific">Amycolatopsis rubida</name>
    <dbReference type="NCBI Taxonomy" id="112413"/>
    <lineage>
        <taxon>Bacteria</taxon>
        <taxon>Bacillati</taxon>
        <taxon>Actinomycetota</taxon>
        <taxon>Actinomycetes</taxon>
        <taxon>Pseudonocardiales</taxon>
        <taxon>Pseudonocardiaceae</taxon>
        <taxon>Amycolatopsis</taxon>
    </lineage>
</organism>
<dbReference type="Gene3D" id="3.30.1460.10">
    <property type="match status" value="1"/>
</dbReference>
<dbReference type="SUPFAM" id="SSF69635">
    <property type="entry name" value="Type III secretory system chaperone-like"/>
    <property type="match status" value="1"/>
</dbReference>
<sequence length="170" mass="19054">MSLDATIKSTLDSSGLAYDRRGAGRYFVTLPGTKKLQTNCWLVDGDHAFSVEAFVCRRPDERHEDVYRFLLQRNARLYGVHYTVDSLGDIYLVGRFGKETVTESELDKILGQVLEAADGDFNILLEIGFATSIKREWDWRVSRGESLANLQAFKHLAEPAGGHEPGLTES</sequence>
<dbReference type="AlphaFoldDB" id="A0A1I5DN03"/>
<dbReference type="STRING" id="112413.SAMN05421854_101291"/>
<dbReference type="InterPro" id="IPR019660">
    <property type="entry name" value="Put_sensory_transdc_reg_YbjN"/>
</dbReference>
<dbReference type="Pfam" id="PF10722">
    <property type="entry name" value="YbjN"/>
    <property type="match status" value="1"/>
</dbReference>
<proteinExistence type="predicted"/>
<gene>
    <name evidence="1" type="ORF">SAMN05421854_101291</name>
</gene>